<feature type="domain" description="Cytochrome c-552/4" evidence="2">
    <location>
        <begin position="125"/>
        <end position="198"/>
    </location>
</feature>
<dbReference type="HOGENOM" id="CLU_017567_0_0_7"/>
<dbReference type="Pfam" id="PF13435">
    <property type="entry name" value="Cytochrome_C554"/>
    <property type="match status" value="1"/>
</dbReference>
<dbReference type="STRING" id="525897.Dbac_0217"/>
<evidence type="ECO:0000259" key="2">
    <source>
        <dbReference type="Pfam" id="PF13435"/>
    </source>
</evidence>
<organism evidence="3 4">
    <name type="scientific">Desulfomicrobium baculatum (strain DSM 4028 / VKM B-1378 / X)</name>
    <name type="common">Desulfovibrio baculatus</name>
    <dbReference type="NCBI Taxonomy" id="525897"/>
    <lineage>
        <taxon>Bacteria</taxon>
        <taxon>Pseudomonadati</taxon>
        <taxon>Thermodesulfobacteriota</taxon>
        <taxon>Desulfovibrionia</taxon>
        <taxon>Desulfovibrionales</taxon>
        <taxon>Desulfomicrobiaceae</taxon>
        <taxon>Desulfomicrobium</taxon>
    </lineage>
</organism>
<dbReference type="Pfam" id="PF13447">
    <property type="entry name" value="Multi-haem_cyto"/>
    <property type="match status" value="1"/>
</dbReference>
<dbReference type="InterPro" id="IPR023155">
    <property type="entry name" value="Cyt_c-552/4"/>
</dbReference>
<dbReference type="Gene3D" id="1.20.850.10">
    <property type="entry name" value="Hydroxylamine Oxidoreductase, Chain A, domain 2"/>
    <property type="match status" value="1"/>
</dbReference>
<dbReference type="Gene3D" id="1.10.780.10">
    <property type="entry name" value="Hydroxylamine Oxidoreductase, Chain A, domain 1"/>
    <property type="match status" value="1"/>
</dbReference>
<sequence>MRNLLIAGLLAGGIAGMVPLLNAGATQSAAVPVSKDTQDCLFCHEDLHPGIVSAWRESRHARITPGEAIQVKGLGLKVSSTEIPEQFLNVAVGCAECHTQRSEAHSGTFDHGGYDVHTAVSPKDCATCHAQEADQFSRNLMAHARGNLVNNPLYMDLARTIEGRVARAEQKLEFTPADPLTQAESCLHCHGTELEVVGSEERDTFHGGMEFPVVTGWPNQGVGRVNTDGSLGTCGACHNRHQFSIEMARQPYTCKKCHVGPDVPAYKVYSASRHGNMFSTHGKEWDFKKVPWTVGEDFTAPTCASCHVSLLADASGNEIAPRTHQMTDRLPWRIFGLIYAHPHPISPDTSIIRNADGLPLPTNLDGTFAGDFLINASTMAERAENMQKVCRSCHGSAWVNNFWERFENTIMTTNAATLEASRIMLDIWDKGYAVNHLAGGSPFDEAMERRWSDVWLFYANNIRFASSMAGGGDYGVFADGRYHIAQAIMELNDWFARQKAMDALGNTGQPASKPSLQKAK</sequence>
<proteinExistence type="predicted"/>
<dbReference type="InterPro" id="IPR051829">
    <property type="entry name" value="Multiheme_Cytochr_ET"/>
</dbReference>
<dbReference type="EMBL" id="CP001629">
    <property type="protein sequence ID" value="ACU88344.1"/>
    <property type="molecule type" value="Genomic_DNA"/>
</dbReference>
<evidence type="ECO:0000313" key="4">
    <source>
        <dbReference type="Proteomes" id="UP000002216"/>
    </source>
</evidence>
<keyword evidence="1" id="KW-0732">Signal</keyword>
<reference evidence="3 4" key="1">
    <citation type="journal article" date="2009" name="Stand. Genomic Sci.">
        <title>Complete genome sequence of Desulfomicrobium baculatum type strain (X).</title>
        <authorList>
            <person name="Copeland A."/>
            <person name="Spring S."/>
            <person name="Goker M."/>
            <person name="Schneider S."/>
            <person name="Lapidus A."/>
            <person name="Del Rio T.G."/>
            <person name="Tice H."/>
            <person name="Cheng J.F."/>
            <person name="Chen F."/>
            <person name="Nolan M."/>
            <person name="Bruce D."/>
            <person name="Goodwin L."/>
            <person name="Pitluck S."/>
            <person name="Ivanova N."/>
            <person name="Mavrommatis K."/>
            <person name="Ovchinnikova G."/>
            <person name="Pati A."/>
            <person name="Chen A."/>
            <person name="Palaniappan K."/>
            <person name="Land M."/>
            <person name="Hauser L."/>
            <person name="Chang Y.J."/>
            <person name="Jeffries C.C."/>
            <person name="Meincke L."/>
            <person name="Sims D."/>
            <person name="Brettin T."/>
            <person name="Detter J.C."/>
            <person name="Han C."/>
            <person name="Chain P."/>
            <person name="Bristow J."/>
            <person name="Eisen J.A."/>
            <person name="Markowitz V."/>
            <person name="Hugenholtz P."/>
            <person name="Kyrpides N.C."/>
            <person name="Klenk H.P."/>
            <person name="Lucas S."/>
        </authorList>
    </citation>
    <scope>NUCLEOTIDE SEQUENCE [LARGE SCALE GENOMIC DNA]</scope>
    <source>
        <strain evidence="4">DSM 4028 / VKM B-1378 / X</strain>
    </source>
</reference>
<dbReference type="PANTHER" id="PTHR35038">
    <property type="entry name" value="DISSIMILATORY SULFITE REDUCTASE SIRA"/>
    <property type="match status" value="1"/>
</dbReference>
<accession>C7LTQ9</accession>
<dbReference type="SUPFAM" id="SSF48695">
    <property type="entry name" value="Multiheme cytochromes"/>
    <property type="match status" value="1"/>
</dbReference>
<evidence type="ECO:0000256" key="1">
    <source>
        <dbReference type="ARBA" id="ARBA00022729"/>
    </source>
</evidence>
<dbReference type="PANTHER" id="PTHR35038:SF8">
    <property type="entry name" value="C-TYPE POLYHEME CYTOCHROME OMCC"/>
    <property type="match status" value="1"/>
</dbReference>
<dbReference type="InterPro" id="IPR036280">
    <property type="entry name" value="Multihaem_cyt_sf"/>
</dbReference>
<evidence type="ECO:0000313" key="3">
    <source>
        <dbReference type="EMBL" id="ACU88344.1"/>
    </source>
</evidence>
<dbReference type="OrthoDB" id="9814800at2"/>
<dbReference type="eggNOG" id="COG1730">
    <property type="taxonomic scope" value="Bacteria"/>
</dbReference>
<gene>
    <name evidence="3" type="ordered locus">Dbac_0217</name>
</gene>
<dbReference type="Proteomes" id="UP000002216">
    <property type="component" value="Chromosome"/>
</dbReference>
<name>C7LTQ9_DESBD</name>
<dbReference type="AlphaFoldDB" id="C7LTQ9"/>
<protein>
    <submittedName>
        <fullName evidence="3">Hydroxylamine oxidase</fullName>
    </submittedName>
</protein>
<dbReference type="KEGG" id="dba:Dbac_0217"/>
<keyword evidence="4" id="KW-1185">Reference proteome</keyword>